<dbReference type="RefSeq" id="WP_057872970.1">
    <property type="nucleotide sequence ID" value="NZ_AYYI01000005.1"/>
</dbReference>
<comment type="catalytic activity">
    <reaction evidence="13">
        <text>D-sedoheptulose 7-phosphate + D-glyceraldehyde 3-phosphate = aldehydo-D-ribose 5-phosphate + D-xylulose 5-phosphate</text>
        <dbReference type="Rhea" id="RHEA:10508"/>
        <dbReference type="ChEBI" id="CHEBI:57483"/>
        <dbReference type="ChEBI" id="CHEBI:57737"/>
        <dbReference type="ChEBI" id="CHEBI:58273"/>
        <dbReference type="ChEBI" id="CHEBI:59776"/>
        <dbReference type="EC" id="2.2.1.1"/>
    </reaction>
</comment>
<evidence type="ECO:0000256" key="4">
    <source>
        <dbReference type="ARBA" id="ARBA00002931"/>
    </source>
</evidence>
<feature type="binding site" evidence="16">
    <location>
        <position position="380"/>
    </location>
    <ligand>
        <name>substrate</name>
    </ligand>
</feature>
<dbReference type="GO" id="GO:0004802">
    <property type="term" value="F:transketolase activity"/>
    <property type="evidence" value="ECO:0007669"/>
    <property type="project" value="UniProtKB-UniRule"/>
</dbReference>
<keyword evidence="22" id="KW-1185">Reference proteome</keyword>
<dbReference type="SUPFAM" id="SSF52922">
    <property type="entry name" value="TK C-terminal domain-like"/>
    <property type="match status" value="1"/>
</dbReference>
<evidence type="ECO:0000256" key="5">
    <source>
        <dbReference type="ARBA" id="ARBA00007131"/>
    </source>
</evidence>
<keyword evidence="8" id="KW-0808">Transferase</keyword>
<keyword evidence="11 18" id="KW-0460">Magnesium</keyword>
<dbReference type="PANTHER" id="PTHR43522">
    <property type="entry name" value="TRANSKETOLASE"/>
    <property type="match status" value="1"/>
</dbReference>
<comment type="cofactor">
    <cofactor evidence="18">
        <name>Mg(2+)</name>
        <dbReference type="ChEBI" id="CHEBI:18420"/>
    </cofactor>
    <text evidence="18">Binds 1 Mg(2+) ion per subunit. Can also utilize other divalent metal cations, such as Ca(2+), Mn(2+) and Co(2+).</text>
</comment>
<feature type="binding site" evidence="18">
    <location>
        <position position="157"/>
    </location>
    <ligand>
        <name>Mg(2+)</name>
        <dbReference type="ChEBI" id="CHEBI:18420"/>
    </ligand>
</feature>
<name>A0A0R2D871_9LACO</name>
<dbReference type="InterPro" id="IPR055152">
    <property type="entry name" value="Transketolase-like_C_2"/>
</dbReference>
<comment type="similarity">
    <text evidence="5">Belongs to the transketolase family.</text>
</comment>
<feature type="binding site" evidence="16">
    <location>
        <position position="353"/>
    </location>
    <ligand>
        <name>substrate</name>
    </ligand>
</feature>
<feature type="binding site" evidence="16">
    <location>
        <position position="516"/>
    </location>
    <ligand>
        <name>substrate</name>
    </ligand>
</feature>
<feature type="binding site" evidence="16">
    <location>
        <position position="469"/>
    </location>
    <ligand>
        <name>substrate</name>
    </ligand>
</feature>
<evidence type="ECO:0000256" key="18">
    <source>
        <dbReference type="PIRSR" id="PIRSR605478-4"/>
    </source>
</evidence>
<dbReference type="GO" id="GO:0006098">
    <property type="term" value="P:pentose-phosphate shunt"/>
    <property type="evidence" value="ECO:0007669"/>
    <property type="project" value="TreeGrafter"/>
</dbReference>
<comment type="cofactor">
    <cofactor evidence="3">
        <name>Co(2+)</name>
        <dbReference type="ChEBI" id="CHEBI:48828"/>
    </cofactor>
</comment>
<dbReference type="InterPro" id="IPR005475">
    <property type="entry name" value="Transketolase-like_Pyr-bd"/>
</dbReference>
<feature type="site" description="Important for catalytic activity" evidence="19">
    <location>
        <position position="29"/>
    </location>
</feature>
<feature type="binding site" evidence="16">
    <location>
        <position position="262"/>
    </location>
    <ligand>
        <name>substrate</name>
    </ligand>
</feature>
<dbReference type="FunFam" id="3.40.50.970:FF:000045">
    <property type="entry name" value="Transketolase"/>
    <property type="match status" value="1"/>
</dbReference>
<evidence type="ECO:0000256" key="15">
    <source>
        <dbReference type="PIRSR" id="PIRSR605478-1"/>
    </source>
</evidence>
<feature type="site" description="Important for catalytic activity" evidence="19">
    <location>
        <position position="262"/>
    </location>
</feature>
<dbReference type="EC" id="2.2.1.1" evidence="7 14"/>
<dbReference type="NCBIfam" id="TIGR00232">
    <property type="entry name" value="tktlase_bact"/>
    <property type="match status" value="1"/>
</dbReference>
<evidence type="ECO:0000313" key="21">
    <source>
        <dbReference type="EMBL" id="KRM99904.1"/>
    </source>
</evidence>
<evidence type="ECO:0000256" key="10">
    <source>
        <dbReference type="ARBA" id="ARBA00022837"/>
    </source>
</evidence>
<feature type="binding site" evidence="17">
    <location>
        <position position="158"/>
    </location>
    <ligand>
        <name>thiamine diphosphate</name>
        <dbReference type="ChEBI" id="CHEBI:58937"/>
    </ligand>
</feature>
<keyword evidence="12 17" id="KW-0786">Thiamine pyrophosphate</keyword>
<feature type="domain" description="Transketolase-like pyrimidine-binding" evidence="20">
    <location>
        <begin position="350"/>
        <end position="521"/>
    </location>
</feature>
<evidence type="ECO:0000256" key="12">
    <source>
        <dbReference type="ARBA" id="ARBA00023052"/>
    </source>
</evidence>
<evidence type="ECO:0000256" key="8">
    <source>
        <dbReference type="ARBA" id="ARBA00022679"/>
    </source>
</evidence>
<gene>
    <name evidence="21" type="ORF">FC24_GL001736</name>
</gene>
<dbReference type="EMBL" id="AYYI01000005">
    <property type="protein sequence ID" value="KRM99904.1"/>
    <property type="molecule type" value="Genomic_DNA"/>
</dbReference>
<feature type="binding site" evidence="17">
    <location>
        <begin position="116"/>
        <end position="118"/>
    </location>
    <ligand>
        <name>thiamine diphosphate</name>
        <dbReference type="ChEBI" id="CHEBI:58937"/>
    </ligand>
</feature>
<comment type="caution">
    <text evidence="21">The sequence shown here is derived from an EMBL/GenBank/DDBJ whole genome shotgun (WGS) entry which is preliminary data.</text>
</comment>
<accession>A0A0R2D871</accession>
<dbReference type="STRING" id="1423796.FC24_GL001736"/>
<feature type="binding site" evidence="17">
    <location>
        <position position="433"/>
    </location>
    <ligand>
        <name>thiamine diphosphate</name>
        <dbReference type="ChEBI" id="CHEBI:58937"/>
    </ligand>
</feature>
<evidence type="ECO:0000256" key="17">
    <source>
        <dbReference type="PIRSR" id="PIRSR605478-3"/>
    </source>
</evidence>
<dbReference type="Gene3D" id="3.40.50.920">
    <property type="match status" value="1"/>
</dbReference>
<dbReference type="FunFam" id="3.40.50.970:FF:000004">
    <property type="entry name" value="Transketolase"/>
    <property type="match status" value="1"/>
</dbReference>
<dbReference type="PANTHER" id="PTHR43522:SF2">
    <property type="entry name" value="TRANSKETOLASE 1-RELATED"/>
    <property type="match status" value="1"/>
</dbReference>
<dbReference type="InterPro" id="IPR033247">
    <property type="entry name" value="Transketolase_fam"/>
</dbReference>
<dbReference type="Gene3D" id="3.40.50.970">
    <property type="match status" value="2"/>
</dbReference>
<dbReference type="AlphaFoldDB" id="A0A0R2D871"/>
<dbReference type="InterPro" id="IPR005474">
    <property type="entry name" value="Transketolase_N"/>
</dbReference>
<dbReference type="SMART" id="SM00861">
    <property type="entry name" value="Transket_pyr"/>
    <property type="match status" value="1"/>
</dbReference>
<evidence type="ECO:0000256" key="11">
    <source>
        <dbReference type="ARBA" id="ARBA00022842"/>
    </source>
</evidence>
<feature type="binding site" evidence="17">
    <location>
        <position position="187"/>
    </location>
    <ligand>
        <name>thiamine diphosphate</name>
        <dbReference type="ChEBI" id="CHEBI:58937"/>
    </ligand>
</feature>
<evidence type="ECO:0000256" key="13">
    <source>
        <dbReference type="ARBA" id="ARBA00049473"/>
    </source>
</evidence>
<keyword evidence="9 18" id="KW-0479">Metal-binding</keyword>
<dbReference type="Proteomes" id="UP000051638">
    <property type="component" value="Unassembled WGS sequence"/>
</dbReference>
<dbReference type="Pfam" id="PF00456">
    <property type="entry name" value="Transketolase_N"/>
    <property type="match status" value="1"/>
</dbReference>
<evidence type="ECO:0000256" key="19">
    <source>
        <dbReference type="PIRSR" id="PIRSR605478-5"/>
    </source>
</evidence>
<feature type="binding site" evidence="18">
    <location>
        <position position="187"/>
    </location>
    <ligand>
        <name>Mg(2+)</name>
        <dbReference type="ChEBI" id="CHEBI:18420"/>
    </ligand>
</feature>
<sequence>MKFDQIDRDAVNAIRALSIDMIQHAHSGHPGMPLDAAPMLYVAYKHHLKVDPKYPKWFNRDRFVLSAGHGSSMLYALLHLAGYPLTMSDLKAFRTLGSKTPGHPELKTPGVDAATGPLGQGLGMAVGMAMAEKHLAAKYNQADFPIVDNKVYVIVSDGDLMEGISHEAASLAGHLKLANLVVLYDSNGVTLDSSAKMALGDDVGGRFKAYGWHYSRVADGNNLVALDQAMTDADNESERPTLIEVKTTLGYGSPYAGQHSVHGNPLTATECRETMHKLGWEHAPFIIPDEIYQRFAEISVDGEQQYKKWRQQFTAYQARYPELAKSFSLNKRSDAKVPTFVANYQAGDMEATRTTVHQLIQKSADTELNFWGGSADLSSSNKTYFEQDTGFEPTDYSQKNIFFGVREFAQAAAVNGIMLYGGSQAFGSTFFVFADYMKNALRMAALMNIPSLFIFSHDSIALGQDGPTHQPIEQLDNFRAVPGLTVFRPADAVETTQIWQYVLNEKHGPIMLALSRQKLPVLAGSLAYGKAGTLKGAYVISPSIGAQPSGILLATGSEVSLAIEVKKLLHEHGQDVQVVSVPSMELFEQQPQSYRDQVLPPTVRQRVSIELGSTLSWGKYTGIDGLRIGLDEFGASGDADDIMQTNGFTANQIAQRYLQHFKR</sequence>
<feature type="binding site" evidence="17">
    <location>
        <position position="262"/>
    </location>
    <ligand>
        <name>thiamine diphosphate</name>
        <dbReference type="ChEBI" id="CHEBI:58937"/>
    </ligand>
</feature>
<dbReference type="Pfam" id="PF22613">
    <property type="entry name" value="Transketolase_C_1"/>
    <property type="match status" value="1"/>
</dbReference>
<protein>
    <recommendedName>
        <fullName evidence="7 14">Transketolase</fullName>
        <ecNumber evidence="7 14">2.2.1.1</ecNumber>
    </recommendedName>
</protein>
<comment type="subunit">
    <text evidence="6">Homodimer.</text>
</comment>
<feature type="binding site" evidence="18">
    <location>
        <position position="189"/>
    </location>
    <ligand>
        <name>Mg(2+)</name>
        <dbReference type="ChEBI" id="CHEBI:18420"/>
    </ligand>
</feature>
<comment type="cofactor">
    <cofactor evidence="2">
        <name>Mn(2+)</name>
        <dbReference type="ChEBI" id="CHEBI:29035"/>
    </cofactor>
</comment>
<reference evidence="21 22" key="1">
    <citation type="journal article" date="2015" name="Genome Announc.">
        <title>Expanding the biotechnology potential of lactobacilli through comparative genomics of 213 strains and associated genera.</title>
        <authorList>
            <person name="Sun Z."/>
            <person name="Harris H.M."/>
            <person name="McCann A."/>
            <person name="Guo C."/>
            <person name="Argimon S."/>
            <person name="Zhang W."/>
            <person name="Yang X."/>
            <person name="Jeffery I.B."/>
            <person name="Cooney J.C."/>
            <person name="Kagawa T.F."/>
            <person name="Liu W."/>
            <person name="Song Y."/>
            <person name="Salvetti E."/>
            <person name="Wrobel A."/>
            <person name="Rasinkangas P."/>
            <person name="Parkhill J."/>
            <person name="Rea M.C."/>
            <person name="O'Sullivan O."/>
            <person name="Ritari J."/>
            <person name="Douillard F.P."/>
            <person name="Paul Ross R."/>
            <person name="Yang R."/>
            <person name="Briner A.E."/>
            <person name="Felis G.E."/>
            <person name="de Vos W.M."/>
            <person name="Barrangou R."/>
            <person name="Klaenhammer T.R."/>
            <person name="Caufield P.W."/>
            <person name="Cui Y."/>
            <person name="Zhang H."/>
            <person name="O'Toole P.W."/>
        </authorList>
    </citation>
    <scope>NUCLEOTIDE SEQUENCE [LARGE SCALE GENOMIC DNA]</scope>
    <source>
        <strain evidence="21 22">DSM 20253</strain>
    </source>
</reference>
<feature type="binding site" evidence="17">
    <location>
        <position position="69"/>
    </location>
    <ligand>
        <name>thiamine diphosphate</name>
        <dbReference type="ChEBI" id="CHEBI:58937"/>
    </ligand>
</feature>
<comment type="cofactor">
    <cofactor evidence="17">
        <name>thiamine diphosphate</name>
        <dbReference type="ChEBI" id="CHEBI:58937"/>
    </cofactor>
    <text evidence="17">Binds 1 thiamine pyrophosphate per subunit. During the reaction, the substrate forms a covalent intermediate with the cofactor.</text>
</comment>
<evidence type="ECO:0000256" key="7">
    <source>
        <dbReference type="ARBA" id="ARBA00013152"/>
    </source>
</evidence>
<evidence type="ECO:0000256" key="1">
    <source>
        <dbReference type="ARBA" id="ARBA00001913"/>
    </source>
</evidence>
<evidence type="ECO:0000256" key="16">
    <source>
        <dbReference type="PIRSR" id="PIRSR605478-2"/>
    </source>
</evidence>
<feature type="binding site" evidence="16">
    <location>
        <position position="465"/>
    </location>
    <ligand>
        <name>substrate</name>
    </ligand>
</feature>
<dbReference type="PATRIC" id="fig|1423796.3.peg.1764"/>
<dbReference type="FunFam" id="3.40.50.920:FF:000003">
    <property type="entry name" value="Transketolase"/>
    <property type="match status" value="1"/>
</dbReference>
<dbReference type="CDD" id="cd07033">
    <property type="entry name" value="TPP_PYR_DXS_TK_like"/>
    <property type="match status" value="1"/>
</dbReference>
<evidence type="ECO:0000256" key="9">
    <source>
        <dbReference type="ARBA" id="ARBA00022723"/>
    </source>
</evidence>
<dbReference type="OrthoDB" id="8732661at2"/>
<evidence type="ECO:0000313" key="22">
    <source>
        <dbReference type="Proteomes" id="UP000051638"/>
    </source>
</evidence>
<keyword evidence="10" id="KW-0106">Calcium</keyword>
<dbReference type="InterPro" id="IPR005478">
    <property type="entry name" value="Transketolase_bac-like"/>
</dbReference>
<dbReference type="InterPro" id="IPR029061">
    <property type="entry name" value="THDP-binding"/>
</dbReference>
<feature type="binding site" evidence="16">
    <location>
        <position position="29"/>
    </location>
    <ligand>
        <name>substrate</name>
    </ligand>
</feature>
<dbReference type="GO" id="GO:0046872">
    <property type="term" value="F:metal ion binding"/>
    <property type="evidence" value="ECO:0007669"/>
    <property type="project" value="UniProtKB-KW"/>
</dbReference>
<proteinExistence type="inferred from homology"/>
<dbReference type="SUPFAM" id="SSF52518">
    <property type="entry name" value="Thiamin diphosphate-binding fold (THDP-binding)"/>
    <property type="match status" value="2"/>
</dbReference>
<dbReference type="Pfam" id="PF02779">
    <property type="entry name" value="Transket_pyr"/>
    <property type="match status" value="1"/>
</dbReference>
<dbReference type="GO" id="GO:0005829">
    <property type="term" value="C:cytosol"/>
    <property type="evidence" value="ECO:0007669"/>
    <property type="project" value="TreeGrafter"/>
</dbReference>
<feature type="binding site" evidence="16">
    <location>
        <position position="457"/>
    </location>
    <ligand>
        <name>substrate</name>
    </ligand>
</feature>
<dbReference type="CDD" id="cd02012">
    <property type="entry name" value="TPP_TK"/>
    <property type="match status" value="1"/>
</dbReference>
<evidence type="ECO:0000259" key="20">
    <source>
        <dbReference type="SMART" id="SM00861"/>
    </source>
</evidence>
<evidence type="ECO:0000256" key="3">
    <source>
        <dbReference type="ARBA" id="ARBA00001941"/>
    </source>
</evidence>
<comment type="function">
    <text evidence="4">Catalyzes the transfer of a two-carbon ketol group from a ketose donor to an aldose acceptor, via a covalent intermediate with the cofactor thiamine pyrophosphate.</text>
</comment>
<dbReference type="InterPro" id="IPR009014">
    <property type="entry name" value="Transketo_C/PFOR_II"/>
</dbReference>
<evidence type="ECO:0000256" key="2">
    <source>
        <dbReference type="ARBA" id="ARBA00001936"/>
    </source>
</evidence>
<evidence type="ECO:0000256" key="6">
    <source>
        <dbReference type="ARBA" id="ARBA00011738"/>
    </source>
</evidence>
<feature type="active site" description="Proton donor" evidence="15">
    <location>
        <position position="407"/>
    </location>
</feature>
<evidence type="ECO:0000256" key="14">
    <source>
        <dbReference type="NCBIfam" id="TIGR00232"/>
    </source>
</evidence>
<comment type="cofactor">
    <cofactor evidence="1">
        <name>Ca(2+)</name>
        <dbReference type="ChEBI" id="CHEBI:29108"/>
    </cofactor>
</comment>
<organism evidence="21 22">
    <name type="scientific">Loigolactobacillus rennini DSM 20253</name>
    <dbReference type="NCBI Taxonomy" id="1423796"/>
    <lineage>
        <taxon>Bacteria</taxon>
        <taxon>Bacillati</taxon>
        <taxon>Bacillota</taxon>
        <taxon>Bacilli</taxon>
        <taxon>Lactobacillales</taxon>
        <taxon>Lactobacillaceae</taxon>
        <taxon>Loigolactobacillus</taxon>
    </lineage>
</organism>